<evidence type="ECO:0000313" key="1">
    <source>
        <dbReference type="EMBL" id="CAL8137346.1"/>
    </source>
</evidence>
<name>A0ABP1RW33_9HEXA</name>
<dbReference type="EMBL" id="CAXLJM020000117">
    <property type="protein sequence ID" value="CAL8137346.1"/>
    <property type="molecule type" value="Genomic_DNA"/>
</dbReference>
<proteinExistence type="predicted"/>
<evidence type="ECO:0000313" key="2">
    <source>
        <dbReference type="Proteomes" id="UP001642540"/>
    </source>
</evidence>
<sequence>MEIRGRCGVEDRGKPVNEAILFQSNFKIPTDNGITQENLMKAAATIFLRDAVYYLENDLDVHVWKYGVYQFIVILRGTVPPSAKYQAAVQQAYRDVFSGGSNHFKSLLIQVPAVLKIELDPILTRIRFFRGSFRSEELTVDENLVYRFFISLGDLYRYAFEGNKRPSDAKMASDMYNAARFCDTEKSRAYNQLAVIAKAQASDKTISKY</sequence>
<organism evidence="1 2">
    <name type="scientific">Orchesella dallaii</name>
    <dbReference type="NCBI Taxonomy" id="48710"/>
    <lineage>
        <taxon>Eukaryota</taxon>
        <taxon>Metazoa</taxon>
        <taxon>Ecdysozoa</taxon>
        <taxon>Arthropoda</taxon>
        <taxon>Hexapoda</taxon>
        <taxon>Collembola</taxon>
        <taxon>Entomobryomorpha</taxon>
        <taxon>Entomobryoidea</taxon>
        <taxon>Orchesellidae</taxon>
        <taxon>Orchesellinae</taxon>
        <taxon>Orchesella</taxon>
    </lineage>
</organism>
<protein>
    <submittedName>
        <fullName evidence="1">Uncharacterized protein</fullName>
    </submittedName>
</protein>
<reference evidence="1 2" key="1">
    <citation type="submission" date="2024-08" db="EMBL/GenBank/DDBJ databases">
        <authorList>
            <person name="Cucini C."/>
            <person name="Frati F."/>
        </authorList>
    </citation>
    <scope>NUCLEOTIDE SEQUENCE [LARGE SCALE GENOMIC DNA]</scope>
</reference>
<dbReference type="Gene3D" id="1.25.40.10">
    <property type="entry name" value="Tetratricopeptide repeat domain"/>
    <property type="match status" value="1"/>
</dbReference>
<dbReference type="InterPro" id="IPR011990">
    <property type="entry name" value="TPR-like_helical_dom_sf"/>
</dbReference>
<keyword evidence="2" id="KW-1185">Reference proteome</keyword>
<comment type="caution">
    <text evidence="1">The sequence shown here is derived from an EMBL/GenBank/DDBJ whole genome shotgun (WGS) entry which is preliminary data.</text>
</comment>
<accession>A0ABP1RW33</accession>
<dbReference type="SUPFAM" id="SSF48452">
    <property type="entry name" value="TPR-like"/>
    <property type="match status" value="1"/>
</dbReference>
<dbReference type="Proteomes" id="UP001642540">
    <property type="component" value="Unassembled WGS sequence"/>
</dbReference>
<gene>
    <name evidence="1" type="ORF">ODALV1_LOCUS26876</name>
</gene>